<gene>
    <name evidence="3" type="ORF">NDI54_11005</name>
</gene>
<keyword evidence="1" id="KW-0472">Membrane</keyword>
<sequence length="380" mass="39277">MDDTAANWGVLAAGLGLVVLVATETGIVGWMTPTTAVGPVTARQVAVAGFVMAALAFSLVRHGAVEPRQAGLGAMGASAIATLATLVAFFGPEHRPGVEATVGLAVYLTMLAGGVTVALGWALATGVPNNRLYTVARALSVATGIGLAGFLVGTLFAQFVVLGVAATGLLGAGALDSGTVTGPAYITLTIGIGVGFIGFGAAVANQLDRTWADLDLRRPGIRDIGYGVGGVVVLMVALFGFSYLIQALGLEAARSNVEEVANRDPSFLLVMVPLAFLTIAPSEEFIYRNIIQKYLYDDFGELQAIVLTSAVFGVVHFGQYAAGTPTQTALSLLLVFVLSTLLGLSYLKTENLLVPIFIHGAFNAIQFLTLYIEITGNPAI</sequence>
<dbReference type="GO" id="GO:0008237">
    <property type="term" value="F:metallopeptidase activity"/>
    <property type="evidence" value="ECO:0007669"/>
    <property type="project" value="UniProtKB-KW"/>
</dbReference>
<dbReference type="AlphaFoldDB" id="A0AAE4EXA1"/>
<dbReference type="Pfam" id="PF02517">
    <property type="entry name" value="Rce1-like"/>
    <property type="match status" value="1"/>
</dbReference>
<keyword evidence="1" id="KW-0812">Transmembrane</keyword>
<dbReference type="InterPro" id="IPR052710">
    <property type="entry name" value="CAAX_protease"/>
</dbReference>
<keyword evidence="3" id="KW-0482">Metalloprotease</keyword>
<feature type="transmembrane region" description="Helical" evidence="1">
    <location>
        <begin position="352"/>
        <end position="372"/>
    </location>
</feature>
<protein>
    <submittedName>
        <fullName evidence="3">CPBP family intramembrane metalloprotease</fullName>
    </submittedName>
</protein>
<feature type="transmembrane region" description="Helical" evidence="1">
    <location>
        <begin position="72"/>
        <end position="92"/>
    </location>
</feature>
<dbReference type="GO" id="GO:0004175">
    <property type="term" value="F:endopeptidase activity"/>
    <property type="evidence" value="ECO:0007669"/>
    <property type="project" value="UniProtKB-ARBA"/>
</dbReference>
<feature type="transmembrane region" description="Helical" evidence="1">
    <location>
        <begin position="42"/>
        <end position="60"/>
    </location>
</feature>
<dbReference type="GO" id="GO:0080120">
    <property type="term" value="P:CAAX-box protein maturation"/>
    <property type="evidence" value="ECO:0007669"/>
    <property type="project" value="UniProtKB-ARBA"/>
</dbReference>
<evidence type="ECO:0000259" key="2">
    <source>
        <dbReference type="Pfam" id="PF02517"/>
    </source>
</evidence>
<comment type="caution">
    <text evidence="3">The sequence shown here is derived from an EMBL/GenBank/DDBJ whole genome shotgun (WGS) entry which is preliminary data.</text>
</comment>
<dbReference type="PANTHER" id="PTHR36435">
    <property type="entry name" value="SLR1288 PROTEIN"/>
    <property type="match status" value="1"/>
</dbReference>
<keyword evidence="1" id="KW-1133">Transmembrane helix</keyword>
<keyword evidence="3" id="KW-0645">Protease</keyword>
<feature type="transmembrane region" description="Helical" evidence="1">
    <location>
        <begin position="265"/>
        <end position="281"/>
    </location>
</feature>
<organism evidence="3 4">
    <name type="scientific">Haloarcula terrestris</name>
    <dbReference type="NCBI Taxonomy" id="2950533"/>
    <lineage>
        <taxon>Archaea</taxon>
        <taxon>Methanobacteriati</taxon>
        <taxon>Methanobacteriota</taxon>
        <taxon>Stenosarchaea group</taxon>
        <taxon>Halobacteria</taxon>
        <taxon>Halobacteriales</taxon>
        <taxon>Haloarculaceae</taxon>
        <taxon>Haloarcula</taxon>
    </lineage>
</organism>
<feature type="transmembrane region" description="Helical" evidence="1">
    <location>
        <begin position="224"/>
        <end position="245"/>
    </location>
</feature>
<name>A0AAE4EXA1_9EURY</name>
<dbReference type="RefSeq" id="WP_310896507.1">
    <property type="nucleotide sequence ID" value="NZ_JAMQOM010000004.1"/>
</dbReference>
<dbReference type="EMBL" id="JAMQOM010000004">
    <property type="protein sequence ID" value="MDS0221876.1"/>
    <property type="molecule type" value="Genomic_DNA"/>
</dbReference>
<reference evidence="3 4" key="1">
    <citation type="submission" date="2022-06" db="EMBL/GenBank/DDBJ databases">
        <title>Haloarcula sp. a new haloarchaeum isolate from saline soil.</title>
        <authorList>
            <person name="Strakova D."/>
            <person name="Galisteo C."/>
            <person name="Sanchez-Porro C."/>
            <person name="Ventosa A."/>
        </authorList>
    </citation>
    <scope>NUCLEOTIDE SEQUENCE [LARGE SCALE GENOMIC DNA]</scope>
    <source>
        <strain evidence="3 4">S1AR25-5A</strain>
    </source>
</reference>
<dbReference type="PANTHER" id="PTHR36435:SF1">
    <property type="entry name" value="CAAX AMINO TERMINAL PROTEASE FAMILY PROTEIN"/>
    <property type="match status" value="1"/>
</dbReference>
<evidence type="ECO:0000313" key="4">
    <source>
        <dbReference type="Proteomes" id="UP001253439"/>
    </source>
</evidence>
<feature type="transmembrane region" description="Helical" evidence="1">
    <location>
        <begin position="7"/>
        <end position="30"/>
    </location>
</feature>
<feature type="transmembrane region" description="Helical" evidence="1">
    <location>
        <begin position="145"/>
        <end position="172"/>
    </location>
</feature>
<feature type="domain" description="CAAX prenyl protease 2/Lysostaphin resistance protein A-like" evidence="2">
    <location>
        <begin position="266"/>
        <end position="365"/>
    </location>
</feature>
<feature type="transmembrane region" description="Helical" evidence="1">
    <location>
        <begin position="184"/>
        <end position="204"/>
    </location>
</feature>
<evidence type="ECO:0000313" key="3">
    <source>
        <dbReference type="EMBL" id="MDS0221876.1"/>
    </source>
</evidence>
<feature type="transmembrane region" description="Helical" evidence="1">
    <location>
        <begin position="104"/>
        <end position="124"/>
    </location>
</feature>
<evidence type="ECO:0000256" key="1">
    <source>
        <dbReference type="SAM" id="Phobius"/>
    </source>
</evidence>
<feature type="transmembrane region" description="Helical" evidence="1">
    <location>
        <begin position="328"/>
        <end position="347"/>
    </location>
</feature>
<dbReference type="Proteomes" id="UP001253439">
    <property type="component" value="Unassembled WGS sequence"/>
</dbReference>
<keyword evidence="4" id="KW-1185">Reference proteome</keyword>
<accession>A0AAE4EXA1</accession>
<feature type="transmembrane region" description="Helical" evidence="1">
    <location>
        <begin position="302"/>
        <end position="322"/>
    </location>
</feature>
<proteinExistence type="predicted"/>
<dbReference type="InterPro" id="IPR003675">
    <property type="entry name" value="Rce1/LyrA-like_dom"/>
</dbReference>
<keyword evidence="3" id="KW-0378">Hydrolase</keyword>